<dbReference type="EMBL" id="JBBHLI010000008">
    <property type="protein sequence ID" value="MEK9501992.1"/>
    <property type="molecule type" value="Genomic_DNA"/>
</dbReference>
<feature type="transmembrane region" description="Helical" evidence="1">
    <location>
        <begin position="156"/>
        <end position="177"/>
    </location>
</feature>
<gene>
    <name evidence="2" type="ORF">WI372_13445</name>
</gene>
<dbReference type="Proteomes" id="UP001484239">
    <property type="component" value="Unassembled WGS sequence"/>
</dbReference>
<sequence>MIECFTSRAFDISYGVWMHQCIPPPPAPPFFQPSIEMVATQMWTFGLPFANKLSTQTLVNSVPICLAGHDVGPLIPDITPGCPLPANYAIMWPFSSRKIMFASSVTLVENQGVGCAETLLVPFPMMTCGDPVSAPVIVVMTNCINTVKVGMTPGDILLGVGSILISVGIDLLFFGLSSARAARNAAREAASEVAEEAVERTIQREVLEGLRGKILPWYGDGGLNAAKTALSAAAGFFINAAQGNNTGDIELANLGPGGSIKVGYSDQTDPATGEARGATAETGVIGAALGGGGDGAGGGGGGS</sequence>
<comment type="caution">
    <text evidence="2">The sequence shown here is derived from an EMBL/GenBank/DDBJ whole genome shotgun (WGS) entry which is preliminary data.</text>
</comment>
<keyword evidence="1" id="KW-1133">Transmembrane helix</keyword>
<keyword evidence="3" id="KW-1185">Reference proteome</keyword>
<dbReference type="RefSeq" id="WP_405280734.1">
    <property type="nucleotide sequence ID" value="NZ_CP144380.1"/>
</dbReference>
<proteinExistence type="predicted"/>
<evidence type="ECO:0000256" key="1">
    <source>
        <dbReference type="SAM" id="Phobius"/>
    </source>
</evidence>
<keyword evidence="1" id="KW-0472">Membrane</keyword>
<evidence type="ECO:0000313" key="3">
    <source>
        <dbReference type="Proteomes" id="UP001484239"/>
    </source>
</evidence>
<protein>
    <submittedName>
        <fullName evidence="2">Uncharacterized protein</fullName>
    </submittedName>
</protein>
<keyword evidence="1" id="KW-0812">Transmembrane</keyword>
<name>A0ABU9EB71_9BACT</name>
<accession>A0ABU9EB71</accession>
<organism evidence="2 3">
    <name type="scientific">Gaopeijia maritima</name>
    <dbReference type="NCBI Taxonomy" id="3119007"/>
    <lineage>
        <taxon>Bacteria</taxon>
        <taxon>Pseudomonadati</taxon>
        <taxon>Gemmatimonadota</taxon>
        <taxon>Longimicrobiia</taxon>
        <taxon>Gaopeijiales</taxon>
        <taxon>Gaopeijiaceae</taxon>
        <taxon>Gaopeijia</taxon>
    </lineage>
</organism>
<evidence type="ECO:0000313" key="2">
    <source>
        <dbReference type="EMBL" id="MEK9501992.1"/>
    </source>
</evidence>
<reference evidence="2 3" key="1">
    <citation type="submission" date="2024-02" db="EMBL/GenBank/DDBJ databases">
        <title>A novel Gemmatimonadota bacterium.</title>
        <authorList>
            <person name="Du Z.-J."/>
            <person name="Ye Y.-Q."/>
        </authorList>
    </citation>
    <scope>NUCLEOTIDE SEQUENCE [LARGE SCALE GENOMIC DNA]</scope>
    <source>
        <strain evidence="2 3">DH-20</strain>
    </source>
</reference>